<comment type="subunit">
    <text evidence="4">Component of the translation initiation factor 2B (eIF2B) complex which is a heterodecamer of two sets of five different subunits: alpha, beta, gamma, delta and epsilon. Subunits alpha, beta and delta comprise a regulatory subcomplex and subunits epsilon and gamma comprise a catalytic subcomplex. Within the complex, the hexameric regulatory complex resides at the center, with the two heterodimeric catalytic subcomplexes bound on opposite sides.</text>
</comment>
<reference evidence="7 8" key="1">
    <citation type="journal article" date="2017" name="Mol. Plant">
        <title>The Genome of Medicinal Plant Macleaya cordata Provides New Insights into Benzylisoquinoline Alkaloids Metabolism.</title>
        <authorList>
            <person name="Liu X."/>
            <person name="Liu Y."/>
            <person name="Huang P."/>
            <person name="Ma Y."/>
            <person name="Qing Z."/>
            <person name="Tang Q."/>
            <person name="Cao H."/>
            <person name="Cheng P."/>
            <person name="Zheng Y."/>
            <person name="Yuan Z."/>
            <person name="Zhou Y."/>
            <person name="Liu J."/>
            <person name="Tang Z."/>
            <person name="Zhuo Y."/>
            <person name="Zhang Y."/>
            <person name="Yu L."/>
            <person name="Huang J."/>
            <person name="Yang P."/>
            <person name="Peng Q."/>
            <person name="Zhang J."/>
            <person name="Jiang W."/>
            <person name="Zhang Z."/>
            <person name="Lin K."/>
            <person name="Ro D.K."/>
            <person name="Chen X."/>
            <person name="Xiong X."/>
            <person name="Shang Y."/>
            <person name="Huang S."/>
            <person name="Zeng J."/>
        </authorList>
    </citation>
    <scope>NUCLEOTIDE SEQUENCE [LARGE SCALE GENOMIC DNA]</scope>
    <source>
        <strain evidence="8">cv. BLH2017</strain>
        <tissue evidence="7">Root</tissue>
    </source>
</reference>
<dbReference type="GO" id="GO:0016740">
    <property type="term" value="F:transferase activity"/>
    <property type="evidence" value="ECO:0007669"/>
    <property type="project" value="UniProtKB-KW"/>
</dbReference>
<dbReference type="EMBL" id="MVGT01001861">
    <property type="protein sequence ID" value="OVA10659.1"/>
    <property type="molecule type" value="Genomic_DNA"/>
</dbReference>
<dbReference type="InParanoid" id="A0A200QJP6"/>
<keyword evidence="3" id="KW-0963">Cytoplasm</keyword>
<accession>A0A200QJP6</accession>
<comment type="similarity">
    <text evidence="2">Belongs to the eIF-2B gamma/epsilon subunits family.</text>
</comment>
<dbReference type="GO" id="GO:0031369">
    <property type="term" value="F:translation initiation factor binding"/>
    <property type="evidence" value="ECO:0007669"/>
    <property type="project" value="TreeGrafter"/>
</dbReference>
<keyword evidence="8" id="KW-1185">Reference proteome</keyword>
<proteinExistence type="inferred from homology"/>
<dbReference type="Pfam" id="PF25084">
    <property type="entry name" value="LbH_EIF2B"/>
    <property type="match status" value="1"/>
</dbReference>
<comment type="subcellular location">
    <subcellularLocation>
        <location evidence="1">Cytoplasm</location>
        <location evidence="1">Cytosol</location>
    </subcellularLocation>
</comment>
<evidence type="ECO:0000259" key="5">
    <source>
        <dbReference type="Pfam" id="PF00483"/>
    </source>
</evidence>
<dbReference type="Pfam" id="PF00483">
    <property type="entry name" value="NTP_transferase"/>
    <property type="match status" value="1"/>
</dbReference>
<keyword evidence="7" id="KW-0808">Transferase</keyword>
<name>A0A200QJP6_MACCD</name>
<feature type="domain" description="EIF2B subunit epsilon/gamma LbH" evidence="6">
    <location>
        <begin position="337"/>
        <end position="408"/>
    </location>
</feature>
<feature type="domain" description="Nucleotidyl transferase" evidence="5">
    <location>
        <begin position="44"/>
        <end position="178"/>
    </location>
</feature>
<dbReference type="InterPro" id="IPR029044">
    <property type="entry name" value="Nucleotide-diphossugar_trans"/>
</dbReference>
<dbReference type="Proteomes" id="UP000195402">
    <property type="component" value="Unassembled WGS sequence"/>
</dbReference>
<dbReference type="STRING" id="56857.A0A200QJP6"/>
<protein>
    <submittedName>
        <fullName evidence="7">Bacterial transferase hexapeptide repeat</fullName>
    </submittedName>
</protein>
<dbReference type="PANTHER" id="PTHR45887">
    <property type="entry name" value="TRANSLATION INITIATION FACTOR EIF-2B SUBUNIT EPSILON"/>
    <property type="match status" value="1"/>
</dbReference>
<dbReference type="PANTHER" id="PTHR45887:SF1">
    <property type="entry name" value="TRANSLATION INITIATION FACTOR EIF-2B SUBUNIT EPSILON"/>
    <property type="match status" value="1"/>
</dbReference>
<dbReference type="InterPro" id="IPR051956">
    <property type="entry name" value="eIF2B_epsilon"/>
</dbReference>
<evidence type="ECO:0000256" key="1">
    <source>
        <dbReference type="ARBA" id="ARBA00004514"/>
    </source>
</evidence>
<organism evidence="7 8">
    <name type="scientific">Macleaya cordata</name>
    <name type="common">Five-seeded plume-poppy</name>
    <name type="synonym">Bocconia cordata</name>
    <dbReference type="NCBI Taxonomy" id="56857"/>
    <lineage>
        <taxon>Eukaryota</taxon>
        <taxon>Viridiplantae</taxon>
        <taxon>Streptophyta</taxon>
        <taxon>Embryophyta</taxon>
        <taxon>Tracheophyta</taxon>
        <taxon>Spermatophyta</taxon>
        <taxon>Magnoliopsida</taxon>
        <taxon>Ranunculales</taxon>
        <taxon>Papaveraceae</taxon>
        <taxon>Papaveroideae</taxon>
        <taxon>Macleaya</taxon>
    </lineage>
</organism>
<evidence type="ECO:0000256" key="4">
    <source>
        <dbReference type="ARBA" id="ARBA00046432"/>
    </source>
</evidence>
<dbReference type="SUPFAM" id="SSF53448">
    <property type="entry name" value="Nucleotide-diphospho-sugar transferases"/>
    <property type="match status" value="1"/>
</dbReference>
<dbReference type="Gene3D" id="3.90.550.10">
    <property type="entry name" value="Spore Coat Polysaccharide Biosynthesis Protein SpsA, Chain A"/>
    <property type="match status" value="1"/>
</dbReference>
<dbReference type="OrthoDB" id="424572at2759"/>
<sequence>MEKRKASVCEDELDQAGKWKLVRVSDDAAPLQAVIFADFFEKGFRPVSFERPKALIPLVNIPIIDYSLAWLESIGVQEVFVFCFRQFNQVKDYLENSQWSSLDRFQVKMVEFEGSILVTDMLRLFYQKQPIRGEFVLISGDIMSNMNLTEVFKEHNERKKKDVKSIMTIVIRKLEDQTSLNTMNYGYAVRYMDIHPQTKELLYYDNKRGYEDLMLSRMPLNADNPVLFSLNNKQDCSIYICSPEVLNLLADEFRYQHMRRFIKGLLADKVNGYKIFTHEVQSNCQVAKVENFQCYFEMSKDIKNSRLNMCRLVPHSIQERYKESKDACPTEAQRLLKNGTTISESSVIGEGCKIGSHVVIKDSYIWNNVTIEDHCTIEGSIICDGAVIHEKAVVRNCLISFKVVLEPEYHGFAMVSSRVKQPSYWSDEDRLFS</sequence>
<dbReference type="GO" id="GO:0005085">
    <property type="term" value="F:guanyl-nucleotide exchange factor activity"/>
    <property type="evidence" value="ECO:0007669"/>
    <property type="project" value="TreeGrafter"/>
</dbReference>
<dbReference type="GO" id="GO:0005851">
    <property type="term" value="C:eukaryotic translation initiation factor 2B complex"/>
    <property type="evidence" value="ECO:0007669"/>
    <property type="project" value="TreeGrafter"/>
</dbReference>
<dbReference type="OMA" id="CHIDICA"/>
<evidence type="ECO:0000256" key="3">
    <source>
        <dbReference type="ARBA" id="ARBA00022490"/>
    </source>
</evidence>
<gene>
    <name evidence="7" type="ORF">BVC80_59g49</name>
</gene>
<evidence type="ECO:0000313" key="8">
    <source>
        <dbReference type="Proteomes" id="UP000195402"/>
    </source>
</evidence>
<dbReference type="InterPro" id="IPR056764">
    <property type="entry name" value="LbH_EIF2B3/5"/>
</dbReference>
<evidence type="ECO:0000259" key="6">
    <source>
        <dbReference type="Pfam" id="PF25084"/>
    </source>
</evidence>
<evidence type="ECO:0000313" key="7">
    <source>
        <dbReference type="EMBL" id="OVA10659.1"/>
    </source>
</evidence>
<evidence type="ECO:0000256" key="2">
    <source>
        <dbReference type="ARBA" id="ARBA00007878"/>
    </source>
</evidence>
<comment type="caution">
    <text evidence="7">The sequence shown here is derived from an EMBL/GenBank/DDBJ whole genome shotgun (WGS) entry which is preliminary data.</text>
</comment>
<dbReference type="Gene3D" id="2.160.10.10">
    <property type="entry name" value="Hexapeptide repeat proteins"/>
    <property type="match status" value="1"/>
</dbReference>
<dbReference type="InterPro" id="IPR005835">
    <property type="entry name" value="NTP_transferase_dom"/>
</dbReference>
<dbReference type="GO" id="GO:0003743">
    <property type="term" value="F:translation initiation factor activity"/>
    <property type="evidence" value="ECO:0007669"/>
    <property type="project" value="TreeGrafter"/>
</dbReference>
<dbReference type="AlphaFoldDB" id="A0A200QJP6"/>